<evidence type="ECO:0000259" key="1">
    <source>
        <dbReference type="Pfam" id="PF16709"/>
    </source>
</evidence>
<dbReference type="Gene3D" id="2.60.40.2700">
    <property type="match status" value="1"/>
</dbReference>
<dbReference type="PANTHER" id="PTHR31172">
    <property type="entry name" value="STOMATAL CLOSURE-RELATED ACTIN-BINDING PROTEIN 1"/>
    <property type="match status" value="1"/>
</dbReference>
<reference evidence="4" key="1">
    <citation type="journal article" date="2014" name="Science">
        <title>Ancient hybridizations among the ancestral genomes of bread wheat.</title>
        <authorList>
            <consortium name="International Wheat Genome Sequencing Consortium,"/>
            <person name="Marcussen T."/>
            <person name="Sandve S.R."/>
            <person name="Heier L."/>
            <person name="Spannagl M."/>
            <person name="Pfeifer M."/>
            <person name="Jakobsen K.S."/>
            <person name="Wulff B.B."/>
            <person name="Steuernagel B."/>
            <person name="Mayer K.F."/>
            <person name="Olsen O.A."/>
        </authorList>
    </citation>
    <scope>NUCLEOTIDE SEQUENCE [LARGE SCALE GENOMIC DNA]</scope>
    <source>
        <strain evidence="4">cv. AL8/78</strain>
    </source>
</reference>
<evidence type="ECO:0000313" key="4">
    <source>
        <dbReference type="Proteomes" id="UP000015105"/>
    </source>
</evidence>
<dbReference type="PANTHER" id="PTHR31172:SF6">
    <property type="entry name" value="OS07G0642800 PROTEIN"/>
    <property type="match status" value="1"/>
</dbReference>
<dbReference type="EnsemblPlants" id="AET2Gv20295200.8">
    <property type="protein sequence ID" value="AET2Gv20295200.8"/>
    <property type="gene ID" value="AET2Gv20295200"/>
</dbReference>
<evidence type="ECO:0000259" key="2">
    <source>
        <dbReference type="Pfam" id="PF17684"/>
    </source>
</evidence>
<dbReference type="GO" id="GO:0003779">
    <property type="term" value="F:actin binding"/>
    <property type="evidence" value="ECO:0007669"/>
    <property type="project" value="InterPro"/>
</dbReference>
<dbReference type="Pfam" id="PF16709">
    <property type="entry name" value="SCAB-Ig"/>
    <property type="match status" value="1"/>
</dbReference>
<keyword evidence="4" id="KW-1185">Reference proteome</keyword>
<reference evidence="3" key="4">
    <citation type="submission" date="2019-03" db="UniProtKB">
        <authorList>
            <consortium name="EnsemblPlants"/>
        </authorList>
    </citation>
    <scope>IDENTIFICATION</scope>
</reference>
<dbReference type="InterPro" id="IPR032015">
    <property type="entry name" value="SCAB-Ig"/>
</dbReference>
<accession>A0A453AXS2</accession>
<feature type="domain" description="Stomatal closure-related actin-binding protein Ig" evidence="1">
    <location>
        <begin position="39"/>
        <end position="134"/>
    </location>
</feature>
<proteinExistence type="predicted"/>
<reference evidence="4" key="2">
    <citation type="journal article" date="2017" name="Nat. Plants">
        <title>The Aegilops tauschii genome reveals multiple impacts of transposons.</title>
        <authorList>
            <person name="Zhao G."/>
            <person name="Zou C."/>
            <person name="Li K."/>
            <person name="Wang K."/>
            <person name="Li T."/>
            <person name="Gao L."/>
            <person name="Zhang X."/>
            <person name="Wang H."/>
            <person name="Yang Z."/>
            <person name="Liu X."/>
            <person name="Jiang W."/>
            <person name="Mao L."/>
            <person name="Kong X."/>
            <person name="Jiao Y."/>
            <person name="Jia J."/>
        </authorList>
    </citation>
    <scope>NUCLEOTIDE SEQUENCE [LARGE SCALE GENOMIC DNA]</scope>
    <source>
        <strain evidence="4">cv. AL8/78</strain>
    </source>
</reference>
<reference evidence="3" key="3">
    <citation type="journal article" date="2017" name="Nature">
        <title>Genome sequence of the progenitor of the wheat D genome Aegilops tauschii.</title>
        <authorList>
            <person name="Luo M.C."/>
            <person name="Gu Y.Q."/>
            <person name="Puiu D."/>
            <person name="Wang H."/>
            <person name="Twardziok S.O."/>
            <person name="Deal K.R."/>
            <person name="Huo N."/>
            <person name="Zhu T."/>
            <person name="Wang L."/>
            <person name="Wang Y."/>
            <person name="McGuire P.E."/>
            <person name="Liu S."/>
            <person name="Long H."/>
            <person name="Ramasamy R.K."/>
            <person name="Rodriguez J.C."/>
            <person name="Van S.L."/>
            <person name="Yuan L."/>
            <person name="Wang Z."/>
            <person name="Xia Z."/>
            <person name="Xiao L."/>
            <person name="Anderson O.D."/>
            <person name="Ouyang S."/>
            <person name="Liang Y."/>
            <person name="Zimin A.V."/>
            <person name="Pertea G."/>
            <person name="Qi P."/>
            <person name="Bennetzen J.L."/>
            <person name="Dai X."/>
            <person name="Dawson M.W."/>
            <person name="Muller H.G."/>
            <person name="Kugler K."/>
            <person name="Rivarola-Duarte L."/>
            <person name="Spannagl M."/>
            <person name="Mayer K.F.X."/>
            <person name="Lu F.H."/>
            <person name="Bevan M.W."/>
            <person name="Leroy P."/>
            <person name="Li P."/>
            <person name="You F.M."/>
            <person name="Sun Q."/>
            <person name="Liu Z."/>
            <person name="Lyons E."/>
            <person name="Wicker T."/>
            <person name="Salzberg S.L."/>
            <person name="Devos K.M."/>
            <person name="Dvorak J."/>
        </authorList>
    </citation>
    <scope>NUCLEOTIDE SEQUENCE [LARGE SCALE GENOMIC DNA]</scope>
    <source>
        <strain evidence="3">cv. AL8/78</strain>
    </source>
</reference>
<dbReference type="Proteomes" id="UP000015105">
    <property type="component" value="Chromosome 2D"/>
</dbReference>
<dbReference type="Gramene" id="AET2Gv20295200.8">
    <property type="protein sequence ID" value="AET2Gv20295200.8"/>
    <property type="gene ID" value="AET2Gv20295200"/>
</dbReference>
<dbReference type="Pfam" id="PF17684">
    <property type="entry name" value="SCAB-PH"/>
    <property type="match status" value="1"/>
</dbReference>
<dbReference type="GO" id="GO:0010119">
    <property type="term" value="P:regulation of stomatal movement"/>
    <property type="evidence" value="ECO:0007669"/>
    <property type="project" value="InterPro"/>
</dbReference>
<dbReference type="GO" id="GO:0007015">
    <property type="term" value="P:actin filament organization"/>
    <property type="evidence" value="ECO:0007669"/>
    <property type="project" value="InterPro"/>
</dbReference>
<dbReference type="Gene3D" id="2.30.29.140">
    <property type="match status" value="1"/>
</dbReference>
<organism evidence="3 4">
    <name type="scientific">Aegilops tauschii subsp. strangulata</name>
    <name type="common">Goatgrass</name>
    <dbReference type="NCBI Taxonomy" id="200361"/>
    <lineage>
        <taxon>Eukaryota</taxon>
        <taxon>Viridiplantae</taxon>
        <taxon>Streptophyta</taxon>
        <taxon>Embryophyta</taxon>
        <taxon>Tracheophyta</taxon>
        <taxon>Spermatophyta</taxon>
        <taxon>Magnoliopsida</taxon>
        <taxon>Liliopsida</taxon>
        <taxon>Poales</taxon>
        <taxon>Poaceae</taxon>
        <taxon>BOP clade</taxon>
        <taxon>Pooideae</taxon>
        <taxon>Triticodae</taxon>
        <taxon>Triticeae</taxon>
        <taxon>Triticinae</taxon>
        <taxon>Aegilops</taxon>
    </lineage>
</organism>
<dbReference type="InterPro" id="IPR039640">
    <property type="entry name" value="SCAB"/>
</dbReference>
<feature type="domain" description="Stomatal closure-related actin-binding protein PH" evidence="2">
    <location>
        <begin position="137"/>
        <end position="188"/>
    </location>
</feature>
<name>A0A453AXS2_AEGTS</name>
<sequence length="217" mass="23907">KSEIYVLRDQYAEISSSSAHLLKELELHQSFKENGVPSCELEGLESLGSMLRVVVRNDVALSNSSVQWFRIQPKGHKKEIISGATKLVYAPEPHDVGRYLQAEVNLGGETSVAKTAGPLDPAPGLVDYVETLVRNPETDYNVVVLQMNGIDQPTDSIHVLCIGKLRMRLAKGTTVIAREFYSSSMQVSYSNTFSITRLVVLLAMTTQPNPSASAMRR</sequence>
<dbReference type="AlphaFoldDB" id="A0A453AXS2"/>
<reference evidence="3" key="5">
    <citation type="journal article" date="2021" name="G3 (Bethesda)">
        <title>Aegilops tauschii genome assembly Aet v5.0 features greater sequence contiguity and improved annotation.</title>
        <authorList>
            <person name="Wang L."/>
            <person name="Zhu T."/>
            <person name="Rodriguez J.C."/>
            <person name="Deal K.R."/>
            <person name="Dubcovsky J."/>
            <person name="McGuire P.E."/>
            <person name="Lux T."/>
            <person name="Spannagl M."/>
            <person name="Mayer K.F.X."/>
            <person name="Baldrich P."/>
            <person name="Meyers B.C."/>
            <person name="Huo N."/>
            <person name="Gu Y.Q."/>
            <person name="Zhou H."/>
            <person name="Devos K.M."/>
            <person name="Bennetzen J.L."/>
            <person name="Unver T."/>
            <person name="Budak H."/>
            <person name="Gulick P.J."/>
            <person name="Galiba G."/>
            <person name="Kalapos B."/>
            <person name="Nelson D.R."/>
            <person name="Li P."/>
            <person name="You F.M."/>
            <person name="Luo M.C."/>
            <person name="Dvorak J."/>
        </authorList>
    </citation>
    <scope>NUCLEOTIDE SEQUENCE [LARGE SCALE GENOMIC DNA]</scope>
    <source>
        <strain evidence="3">cv. AL8/78</strain>
    </source>
</reference>
<protein>
    <submittedName>
        <fullName evidence="3">Uncharacterized protein</fullName>
    </submittedName>
</protein>
<dbReference type="InterPro" id="IPR041144">
    <property type="entry name" value="SCAB-PH"/>
</dbReference>
<evidence type="ECO:0000313" key="3">
    <source>
        <dbReference type="EnsemblPlants" id="AET2Gv20295200.8"/>
    </source>
</evidence>